<feature type="domain" description="Peptidase M6-like" evidence="2">
    <location>
        <begin position="177"/>
        <end position="370"/>
    </location>
</feature>
<name>A0A7W5UUU8_9BACT</name>
<feature type="chain" id="PRO_5031440974" evidence="1">
    <location>
        <begin position="20"/>
        <end position="724"/>
    </location>
</feature>
<dbReference type="SUPFAM" id="SSF55486">
    <property type="entry name" value="Metalloproteases ('zincins'), catalytic domain"/>
    <property type="match status" value="1"/>
</dbReference>
<proteinExistence type="predicted"/>
<keyword evidence="3" id="KW-0378">Hydrolase</keyword>
<feature type="signal peptide" evidence="1">
    <location>
        <begin position="1"/>
        <end position="19"/>
    </location>
</feature>
<dbReference type="GO" id="GO:0006508">
    <property type="term" value="P:proteolysis"/>
    <property type="evidence" value="ECO:0007669"/>
    <property type="project" value="UniProtKB-KW"/>
</dbReference>
<dbReference type="Proteomes" id="UP000541425">
    <property type="component" value="Unassembled WGS sequence"/>
</dbReference>
<keyword evidence="3" id="KW-0645">Protease</keyword>
<reference evidence="3 4" key="1">
    <citation type="submission" date="2020-08" db="EMBL/GenBank/DDBJ databases">
        <title>Genomic Encyclopedia of Type Strains, Phase IV (KMG-IV): sequencing the most valuable type-strain genomes for metagenomic binning, comparative biology and taxonomic classification.</title>
        <authorList>
            <person name="Goeker M."/>
        </authorList>
    </citation>
    <scope>NUCLEOTIDE SEQUENCE [LARGE SCALE GENOMIC DNA]</scope>
    <source>
        <strain evidence="3 4">DSM 22548</strain>
    </source>
</reference>
<dbReference type="AlphaFoldDB" id="A0A7W5UUU8"/>
<dbReference type="NCBIfam" id="TIGR03296">
    <property type="entry name" value="M6dom_TIGR03296"/>
    <property type="match status" value="1"/>
</dbReference>
<keyword evidence="1" id="KW-0732">Signal</keyword>
<dbReference type="PANTHER" id="PTHR41775:SF1">
    <property type="entry name" value="PEPTIDASE M6-LIKE DOMAIN-CONTAINING PROTEIN"/>
    <property type="match status" value="1"/>
</dbReference>
<evidence type="ECO:0000259" key="2">
    <source>
        <dbReference type="Pfam" id="PF05547"/>
    </source>
</evidence>
<sequence>MKKLLLLLLATMLTISSQAIRPLHMAFPHAQSDGTSLMAYKHGDGRYAFSTSLDNLVLVPNASGDLCYAVLLDGKLVASSMIAHEEAARTEAEKQFIKAHPLTLAEAAAATATATQHPHRISTKMLGVSTSDGLGKFGKSGTGGVNSIGKYKIPVIMAQYPDLKFQPTTTIEKMSRYFNEKGYKDEPQCVGSARDYFLSQSNGMFDPTFEVVAIVTVPQGYKYYGGNSPQGGDSNVTQLVEDAVAAAKAQGVDFSKFVVKGAIPLVSVLYAGPGEATSGADGADYVWPQECDINRNMSGFHVNSYFVGNELYHNNALMGMGVFCHEFGHALGLPDFYPTNHSYDHDDAFGAWSIMDGGAYVRGGRAPEGYTAYERSVMGWLKIKELTDPQDVTLDSYDTEDGQPAVLIRNSNQEYFILENRQPGTWYPANQGSGLLLTRIAYNAHDWNWNMPNNNQHKKRAMVVTANGEKLYYSANQANLYGNGVNDIKSFPLFDGSKLGTKPVTSITKVGNQIKFSFMADMDTIYSEPFAKDLGKFTIQDVSLSEGITKVWRYQSYYGAKGTAHLGSKNYAAESWLLSPVIDLKYCQNAKLFFKHSTKLFGGTNDQITLWVRENETDTWKQVTDITYPTVDWNFIDASPLGISLAEYDGKTVQLGFKYSSTDQAAPTWNIKSFLLTGKKTTPTSIQATPNVSSSAPVVYDLQGRRVLNPTKGLYIVNGKKVLF</sequence>
<accession>A0A7W5UUU8</accession>
<evidence type="ECO:0000256" key="1">
    <source>
        <dbReference type="SAM" id="SignalP"/>
    </source>
</evidence>
<dbReference type="InterPro" id="IPR008757">
    <property type="entry name" value="Peptidase_M6-like_domain"/>
</dbReference>
<protein>
    <submittedName>
        <fullName evidence="3">M6 family metalloprotease-like protein</fullName>
    </submittedName>
</protein>
<dbReference type="EMBL" id="JACICA010000002">
    <property type="protein sequence ID" value="MBB3702004.1"/>
    <property type="molecule type" value="Genomic_DNA"/>
</dbReference>
<comment type="caution">
    <text evidence="3">The sequence shown here is derived from an EMBL/GenBank/DDBJ whole genome shotgun (WGS) entry which is preliminary data.</text>
</comment>
<evidence type="ECO:0000313" key="4">
    <source>
        <dbReference type="Proteomes" id="UP000541425"/>
    </source>
</evidence>
<gene>
    <name evidence="3" type="ORF">FHS60_000457</name>
</gene>
<organism evidence="3 4">
    <name type="scientific">Alloprevotella rava</name>
    <dbReference type="NCBI Taxonomy" id="671218"/>
    <lineage>
        <taxon>Bacteria</taxon>
        <taxon>Pseudomonadati</taxon>
        <taxon>Bacteroidota</taxon>
        <taxon>Bacteroidia</taxon>
        <taxon>Bacteroidales</taxon>
        <taxon>Prevotellaceae</taxon>
        <taxon>Alloprevotella</taxon>
    </lineage>
</organism>
<dbReference type="Pfam" id="PF05547">
    <property type="entry name" value="Peptidase_M6"/>
    <property type="match status" value="1"/>
</dbReference>
<dbReference type="NCBIfam" id="NF038128">
    <property type="entry name" value="choice_anch_J"/>
    <property type="match status" value="1"/>
</dbReference>
<evidence type="ECO:0000313" key="3">
    <source>
        <dbReference type="EMBL" id="MBB3702004.1"/>
    </source>
</evidence>
<dbReference type="RefSeq" id="WP_183694398.1">
    <property type="nucleotide sequence ID" value="NZ_JACICA010000002.1"/>
</dbReference>
<keyword evidence="3" id="KW-0482">Metalloprotease</keyword>
<dbReference type="PANTHER" id="PTHR41775">
    <property type="entry name" value="SECRETED PROTEIN-RELATED"/>
    <property type="match status" value="1"/>
</dbReference>
<dbReference type="GO" id="GO:0008237">
    <property type="term" value="F:metallopeptidase activity"/>
    <property type="evidence" value="ECO:0007669"/>
    <property type="project" value="UniProtKB-KW"/>
</dbReference>